<dbReference type="EMBL" id="VIEB01000470">
    <property type="protein sequence ID" value="TQD89790.1"/>
    <property type="molecule type" value="Genomic_DNA"/>
</dbReference>
<dbReference type="Proteomes" id="UP000315295">
    <property type="component" value="Unassembled WGS sequence"/>
</dbReference>
<name>A0A540LTF8_MALBA</name>
<sequence length="50" mass="5452">MTSVVLAWPMEHGIAKQESSYRDIDDSGVDGGTREGDLYVVSHVITISDN</sequence>
<comment type="caution">
    <text evidence="1">The sequence shown here is derived from an EMBL/GenBank/DDBJ whole genome shotgun (WGS) entry which is preliminary data.</text>
</comment>
<keyword evidence="2" id="KW-1185">Reference proteome</keyword>
<reference evidence="1 2" key="1">
    <citation type="journal article" date="2019" name="G3 (Bethesda)">
        <title>Sequencing of a Wild Apple (Malus baccata) Genome Unravels the Differences Between Cultivated and Wild Apple Species Regarding Disease Resistance and Cold Tolerance.</title>
        <authorList>
            <person name="Chen X."/>
        </authorList>
    </citation>
    <scope>NUCLEOTIDE SEQUENCE [LARGE SCALE GENOMIC DNA]</scope>
    <source>
        <strain evidence="2">cv. Shandingzi</strain>
        <tissue evidence="1">Leaves</tissue>
    </source>
</reference>
<evidence type="ECO:0000313" key="2">
    <source>
        <dbReference type="Proteomes" id="UP000315295"/>
    </source>
</evidence>
<organism evidence="1 2">
    <name type="scientific">Malus baccata</name>
    <name type="common">Siberian crab apple</name>
    <name type="synonym">Pyrus baccata</name>
    <dbReference type="NCBI Taxonomy" id="106549"/>
    <lineage>
        <taxon>Eukaryota</taxon>
        <taxon>Viridiplantae</taxon>
        <taxon>Streptophyta</taxon>
        <taxon>Embryophyta</taxon>
        <taxon>Tracheophyta</taxon>
        <taxon>Spermatophyta</taxon>
        <taxon>Magnoliopsida</taxon>
        <taxon>eudicotyledons</taxon>
        <taxon>Gunneridae</taxon>
        <taxon>Pentapetalae</taxon>
        <taxon>rosids</taxon>
        <taxon>fabids</taxon>
        <taxon>Rosales</taxon>
        <taxon>Rosaceae</taxon>
        <taxon>Amygdaloideae</taxon>
        <taxon>Maleae</taxon>
        <taxon>Malus</taxon>
    </lineage>
</organism>
<protein>
    <submittedName>
        <fullName evidence="1">Uncharacterized protein</fullName>
    </submittedName>
</protein>
<proteinExistence type="predicted"/>
<accession>A0A540LTF8</accession>
<dbReference type="AlphaFoldDB" id="A0A540LTF8"/>
<evidence type="ECO:0000313" key="1">
    <source>
        <dbReference type="EMBL" id="TQD89790.1"/>
    </source>
</evidence>
<gene>
    <name evidence="1" type="ORF">C1H46_024682</name>
</gene>